<protein>
    <submittedName>
        <fullName evidence="1">Uncharacterized protein</fullName>
    </submittedName>
</protein>
<name>A0A455W8H7_MARNT</name>
<gene>
    <name evidence="1" type="ORF">YBY_32900</name>
</gene>
<dbReference type="AlphaFoldDB" id="A0A455W8H7"/>
<reference evidence="1" key="1">
    <citation type="submission" date="2019-03" db="EMBL/GenBank/DDBJ databases">
        <title>Whole genome analysis of nitrate-reducing bacteria Marinobacter hydrocarbonoclasticus YB03.</title>
        <authorList>
            <person name="Azam A.H."/>
            <person name="Yuk S.R."/>
            <person name="Kamarisima K."/>
            <person name="Miyanaga K."/>
            <person name="Tanji Y."/>
        </authorList>
    </citation>
    <scope>NUCLEOTIDE SEQUENCE</scope>
    <source>
        <strain evidence="1">YB03</strain>
    </source>
</reference>
<sequence length="70" mass="7727">MLLATWLMSEYLTAIAVAAQLLRTTYDQKVFPGRLSLISSAATRNVSHTVSVIAYAREIQESGIIRTVKT</sequence>
<dbReference type="EMBL" id="AP019537">
    <property type="protein sequence ID" value="BBJ05441.1"/>
    <property type="molecule type" value="Genomic_DNA"/>
</dbReference>
<organism evidence="1">
    <name type="scientific">Marinobacter nauticus</name>
    <name type="common">Marinobacter hydrocarbonoclasticus</name>
    <name type="synonym">Marinobacter aquaeolei</name>
    <dbReference type="NCBI Taxonomy" id="2743"/>
    <lineage>
        <taxon>Bacteria</taxon>
        <taxon>Pseudomonadati</taxon>
        <taxon>Pseudomonadota</taxon>
        <taxon>Gammaproteobacteria</taxon>
        <taxon>Pseudomonadales</taxon>
        <taxon>Marinobacteraceae</taxon>
        <taxon>Marinobacter</taxon>
    </lineage>
</organism>
<accession>A0A455W8H7</accession>
<evidence type="ECO:0000313" key="1">
    <source>
        <dbReference type="EMBL" id="BBJ05441.1"/>
    </source>
</evidence>
<proteinExistence type="predicted"/>